<evidence type="ECO:0000259" key="2">
    <source>
        <dbReference type="PROSITE" id="PS50181"/>
    </source>
</evidence>
<dbReference type="Gene3D" id="3.80.10.10">
    <property type="entry name" value="Ribonuclease Inhibitor"/>
    <property type="match status" value="1"/>
</dbReference>
<feature type="domain" description="F-box" evidence="2">
    <location>
        <begin position="24"/>
        <end position="72"/>
    </location>
</feature>
<dbReference type="PANTHER" id="PTHR38926:SF2">
    <property type="entry name" value="F-BOX_LRR-REPEAT PROTEIN 21-RELATED"/>
    <property type="match status" value="1"/>
</dbReference>
<dbReference type="Pfam" id="PF13516">
    <property type="entry name" value="LRR_6"/>
    <property type="match status" value="1"/>
</dbReference>
<accession>A0ABC9EL36</accession>
<keyword evidence="4" id="KW-1185">Reference proteome</keyword>
<dbReference type="InterPro" id="IPR001810">
    <property type="entry name" value="F-box_dom"/>
</dbReference>
<dbReference type="PROSITE" id="PS50181">
    <property type="entry name" value="FBOX"/>
    <property type="match status" value="1"/>
</dbReference>
<gene>
    <name evidence="3" type="ORF">URODEC1_LOCUS96210</name>
</gene>
<dbReference type="InterPro" id="IPR001611">
    <property type="entry name" value="Leu-rich_rpt"/>
</dbReference>
<dbReference type="PANTHER" id="PTHR38926">
    <property type="entry name" value="F-BOX DOMAIN CONTAINING PROTEIN, EXPRESSED"/>
    <property type="match status" value="1"/>
</dbReference>
<dbReference type="InterPro" id="IPR006553">
    <property type="entry name" value="Leu-rich_rpt_Cys-con_subtyp"/>
</dbReference>
<dbReference type="Pfam" id="PF12937">
    <property type="entry name" value="F-box-like"/>
    <property type="match status" value="1"/>
</dbReference>
<evidence type="ECO:0000313" key="4">
    <source>
        <dbReference type="Proteomes" id="UP001497457"/>
    </source>
</evidence>
<reference evidence="3" key="1">
    <citation type="submission" date="2024-10" db="EMBL/GenBank/DDBJ databases">
        <authorList>
            <person name="Ryan C."/>
        </authorList>
    </citation>
    <scope>NUCLEOTIDE SEQUENCE [LARGE SCALE GENOMIC DNA]</scope>
</reference>
<dbReference type="InterPro" id="IPR036047">
    <property type="entry name" value="F-box-like_dom_sf"/>
</dbReference>
<dbReference type="Gene3D" id="1.20.1280.50">
    <property type="match status" value="1"/>
</dbReference>
<dbReference type="AlphaFoldDB" id="A0ABC9EL36"/>
<dbReference type="SMART" id="SM00367">
    <property type="entry name" value="LRR_CC"/>
    <property type="match status" value="3"/>
</dbReference>
<dbReference type="SUPFAM" id="SSF52047">
    <property type="entry name" value="RNI-like"/>
    <property type="match status" value="1"/>
</dbReference>
<name>A0ABC9EL36_9POAL</name>
<evidence type="ECO:0000313" key="3">
    <source>
        <dbReference type="EMBL" id="CAL5058516.1"/>
    </source>
</evidence>
<protein>
    <recommendedName>
        <fullName evidence="2">F-box domain-containing protein</fullName>
    </recommendedName>
</protein>
<proteinExistence type="predicted"/>
<dbReference type="Proteomes" id="UP001497457">
    <property type="component" value="Chromosome 4rd"/>
</dbReference>
<dbReference type="InterPro" id="IPR032675">
    <property type="entry name" value="LRR_dom_sf"/>
</dbReference>
<dbReference type="SUPFAM" id="SSF81383">
    <property type="entry name" value="F-box domain"/>
    <property type="match status" value="1"/>
</dbReference>
<sequence length="335" mass="36898">MSSLPPPASPMAGAGAGAGAEDEARDWAEMPSDALAAVFGKLDVAEILTGAGLVCRAWRRLAATDPTLWRRVDLCHQGDLLETEEAEAMARAAIDRAAGTMEAFWADTFVTDNLLHYISQRAPSLKSLQLSLCHYVSNEGFSEAISCFPQLEELDVTFCSLHGSVCDTVGRACPQLKHFRLNERWSILQSEFAPYEGMDDDTEALGIASTMPGLQELQLIGNNLTNDGLMAILDRCPHLESLDIRQCYNIQMDDVMKAKCARIRDVKLPHDSISDFKYRAYIVSSIANSGSDFEVDMYDDLLDVVTEDDDADFDDIDDFDDTGSDGGMYNDDFDM</sequence>
<feature type="region of interest" description="Disordered" evidence="1">
    <location>
        <begin position="1"/>
        <end position="24"/>
    </location>
</feature>
<organism evidence="3 4">
    <name type="scientific">Urochloa decumbens</name>
    <dbReference type="NCBI Taxonomy" id="240449"/>
    <lineage>
        <taxon>Eukaryota</taxon>
        <taxon>Viridiplantae</taxon>
        <taxon>Streptophyta</taxon>
        <taxon>Embryophyta</taxon>
        <taxon>Tracheophyta</taxon>
        <taxon>Spermatophyta</taxon>
        <taxon>Magnoliopsida</taxon>
        <taxon>Liliopsida</taxon>
        <taxon>Poales</taxon>
        <taxon>Poaceae</taxon>
        <taxon>PACMAD clade</taxon>
        <taxon>Panicoideae</taxon>
        <taxon>Panicodae</taxon>
        <taxon>Paniceae</taxon>
        <taxon>Melinidinae</taxon>
        <taxon>Urochloa</taxon>
    </lineage>
</organism>
<dbReference type="EMBL" id="OZ075114">
    <property type="protein sequence ID" value="CAL5058516.1"/>
    <property type="molecule type" value="Genomic_DNA"/>
</dbReference>
<dbReference type="FunFam" id="1.20.1280.50:FF:000037">
    <property type="entry name" value="F-box protein SKIP19"/>
    <property type="match status" value="1"/>
</dbReference>
<evidence type="ECO:0000256" key="1">
    <source>
        <dbReference type="SAM" id="MobiDB-lite"/>
    </source>
</evidence>
<dbReference type="FunFam" id="3.80.10.10:FF:000902">
    <property type="entry name" value="F-box protein SKIP19"/>
    <property type="match status" value="1"/>
</dbReference>